<evidence type="ECO:0000256" key="6">
    <source>
        <dbReference type="SAM" id="MobiDB-lite"/>
    </source>
</evidence>
<evidence type="ECO:0000256" key="2">
    <source>
        <dbReference type="ARBA" id="ARBA00022630"/>
    </source>
</evidence>
<dbReference type="AlphaFoldDB" id="A0A6A6I0J2"/>
<feature type="domain" description="FAD-binding" evidence="7">
    <location>
        <begin position="290"/>
        <end position="366"/>
    </location>
</feature>
<evidence type="ECO:0000259" key="7">
    <source>
        <dbReference type="Pfam" id="PF01494"/>
    </source>
</evidence>
<dbReference type="PRINTS" id="PR00420">
    <property type="entry name" value="RNGMNOXGNASE"/>
</dbReference>
<dbReference type="InterPro" id="IPR002938">
    <property type="entry name" value="FAD-bd"/>
</dbReference>
<feature type="region of interest" description="Disordered" evidence="6">
    <location>
        <begin position="389"/>
        <end position="409"/>
    </location>
</feature>
<dbReference type="Proteomes" id="UP000800094">
    <property type="component" value="Unassembled WGS sequence"/>
</dbReference>
<dbReference type="GO" id="GO:0004497">
    <property type="term" value="F:monooxygenase activity"/>
    <property type="evidence" value="ECO:0007669"/>
    <property type="project" value="UniProtKB-KW"/>
</dbReference>
<evidence type="ECO:0000313" key="9">
    <source>
        <dbReference type="Proteomes" id="UP000800094"/>
    </source>
</evidence>
<gene>
    <name evidence="8" type="ORF">BU26DRAFT_554724</name>
</gene>
<dbReference type="PANTHER" id="PTHR47178:SF2">
    <property type="entry name" value="FAD-BINDING DOMAIN-CONTAINING PROTEIN"/>
    <property type="match status" value="1"/>
</dbReference>
<evidence type="ECO:0000256" key="4">
    <source>
        <dbReference type="ARBA" id="ARBA00023002"/>
    </source>
</evidence>
<evidence type="ECO:0000256" key="3">
    <source>
        <dbReference type="ARBA" id="ARBA00022827"/>
    </source>
</evidence>
<comment type="cofactor">
    <cofactor evidence="1">
        <name>FAD</name>
        <dbReference type="ChEBI" id="CHEBI:57692"/>
    </cofactor>
</comment>
<accession>A0A6A6I0J2</accession>
<dbReference type="SUPFAM" id="SSF51905">
    <property type="entry name" value="FAD/NAD(P)-binding domain"/>
    <property type="match status" value="1"/>
</dbReference>
<evidence type="ECO:0000256" key="5">
    <source>
        <dbReference type="ARBA" id="ARBA00023033"/>
    </source>
</evidence>
<keyword evidence="4" id="KW-0560">Oxidoreductase</keyword>
<evidence type="ECO:0000313" key="8">
    <source>
        <dbReference type="EMBL" id="KAF2243965.1"/>
    </source>
</evidence>
<dbReference type="GeneID" id="54585610"/>
<feature type="compositionally biased region" description="Basic and acidic residues" evidence="6">
    <location>
        <begin position="397"/>
        <end position="409"/>
    </location>
</feature>
<evidence type="ECO:0000256" key="1">
    <source>
        <dbReference type="ARBA" id="ARBA00001974"/>
    </source>
</evidence>
<dbReference type="Pfam" id="PF01494">
    <property type="entry name" value="FAD_binding_3"/>
    <property type="match status" value="1"/>
</dbReference>
<reference evidence="8" key="1">
    <citation type="journal article" date="2020" name="Stud. Mycol.">
        <title>101 Dothideomycetes genomes: a test case for predicting lifestyles and emergence of pathogens.</title>
        <authorList>
            <person name="Haridas S."/>
            <person name="Albert R."/>
            <person name="Binder M."/>
            <person name="Bloem J."/>
            <person name="Labutti K."/>
            <person name="Salamov A."/>
            <person name="Andreopoulos B."/>
            <person name="Baker S."/>
            <person name="Barry K."/>
            <person name="Bills G."/>
            <person name="Bluhm B."/>
            <person name="Cannon C."/>
            <person name="Castanera R."/>
            <person name="Culley D."/>
            <person name="Daum C."/>
            <person name="Ezra D."/>
            <person name="Gonzalez J."/>
            <person name="Henrissat B."/>
            <person name="Kuo A."/>
            <person name="Liang C."/>
            <person name="Lipzen A."/>
            <person name="Lutzoni F."/>
            <person name="Magnuson J."/>
            <person name="Mondo S."/>
            <person name="Nolan M."/>
            <person name="Ohm R."/>
            <person name="Pangilinan J."/>
            <person name="Park H.-J."/>
            <person name="Ramirez L."/>
            <person name="Alfaro M."/>
            <person name="Sun H."/>
            <person name="Tritt A."/>
            <person name="Yoshinaga Y."/>
            <person name="Zwiers L.-H."/>
            <person name="Turgeon B."/>
            <person name="Goodwin S."/>
            <person name="Spatafora J."/>
            <person name="Crous P."/>
            <person name="Grigoriev I."/>
        </authorList>
    </citation>
    <scope>NUCLEOTIDE SEQUENCE</scope>
    <source>
        <strain evidence="8">CBS 122368</strain>
    </source>
</reference>
<keyword evidence="5" id="KW-0503">Monooxygenase</keyword>
<keyword evidence="9" id="KW-1185">Reference proteome</keyword>
<dbReference type="RefSeq" id="XP_033678969.1">
    <property type="nucleotide sequence ID" value="XM_033832280.1"/>
</dbReference>
<dbReference type="EMBL" id="ML987204">
    <property type="protein sequence ID" value="KAF2243965.1"/>
    <property type="molecule type" value="Genomic_DNA"/>
</dbReference>
<dbReference type="OrthoDB" id="47494at2759"/>
<proteinExistence type="predicted"/>
<dbReference type="GO" id="GO:0071949">
    <property type="term" value="F:FAD binding"/>
    <property type="evidence" value="ECO:0007669"/>
    <property type="project" value="InterPro"/>
</dbReference>
<keyword evidence="2" id="KW-0285">Flavoprotein</keyword>
<keyword evidence="3" id="KW-0274">FAD</keyword>
<sequence>MKVLIIGAGPAGCALAHGLKKANIPFSIFDKGENIHRNRHWAFTLGWARPYLLQLLPDHLGAQINSCQVDPSIDCAAIGEDRIVLYNGQTREEAFTFPIPRASELNIRKLRILLSQELDVQYNKKFTRYELLEDGRGGGVRVHFEDGTSEEGDVVVGVDGAGSKMRQCLLDRAAAADILPFALMNLHASYTPEQALHIKQQLHPLVDIAIHPAGHYIRTNVLDMPDEKDPSTWTFQILSTWALTNVEDYDNEGNRVKRLKALVEKLGWAEPYRSVIEWIPEGTEVLRDQLKIWKPVRWDNHRGRVTLCGDAAHAMTFHRGQGANNALYDSYCFVEAMKAAQAGTPLEQAISEYDEKVLKRGQEEVQISKAQTFFTHDWENFINSPVVTLGTRPSHGAKSEGYEKESPVN</sequence>
<name>A0A6A6I0J2_9PLEO</name>
<dbReference type="PANTHER" id="PTHR47178">
    <property type="entry name" value="MONOOXYGENASE, FAD-BINDING"/>
    <property type="match status" value="1"/>
</dbReference>
<organism evidence="8 9">
    <name type="scientific">Trematosphaeria pertusa</name>
    <dbReference type="NCBI Taxonomy" id="390896"/>
    <lineage>
        <taxon>Eukaryota</taxon>
        <taxon>Fungi</taxon>
        <taxon>Dikarya</taxon>
        <taxon>Ascomycota</taxon>
        <taxon>Pezizomycotina</taxon>
        <taxon>Dothideomycetes</taxon>
        <taxon>Pleosporomycetidae</taxon>
        <taxon>Pleosporales</taxon>
        <taxon>Massarineae</taxon>
        <taxon>Trematosphaeriaceae</taxon>
        <taxon>Trematosphaeria</taxon>
    </lineage>
</organism>
<protein>
    <submittedName>
        <fullName evidence="8">FAD/NAD(P)-binding domain-containing protein</fullName>
    </submittedName>
</protein>
<dbReference type="InterPro" id="IPR036188">
    <property type="entry name" value="FAD/NAD-bd_sf"/>
</dbReference>
<dbReference type="Gene3D" id="3.50.50.60">
    <property type="entry name" value="FAD/NAD(P)-binding domain"/>
    <property type="match status" value="1"/>
</dbReference>